<dbReference type="AlphaFoldDB" id="A0A1B1UBI8"/>
<keyword evidence="2" id="KW-1185">Reference proteome</keyword>
<gene>
    <name evidence="1" type="ORF">LMTR13_07885</name>
</gene>
<sequence length="67" mass="8054">MHYLRRMRARIKLATRSALDGLSVLFAITLFFCLIQSAHDGIVNRNREFDKDRWWYPIFRMVQPPTN</sequence>
<proteinExistence type="predicted"/>
<name>A0A1B1UBI8_9BRAD</name>
<dbReference type="EMBL" id="CP016428">
    <property type="protein sequence ID" value="ANW00119.1"/>
    <property type="molecule type" value="Genomic_DNA"/>
</dbReference>
<organism evidence="1 2">
    <name type="scientific">Bradyrhizobium icense</name>
    <dbReference type="NCBI Taxonomy" id="1274631"/>
    <lineage>
        <taxon>Bacteria</taxon>
        <taxon>Pseudomonadati</taxon>
        <taxon>Pseudomonadota</taxon>
        <taxon>Alphaproteobacteria</taxon>
        <taxon>Hyphomicrobiales</taxon>
        <taxon>Nitrobacteraceae</taxon>
        <taxon>Bradyrhizobium</taxon>
    </lineage>
</organism>
<accession>A0A1B1UBI8</accession>
<dbReference type="Proteomes" id="UP000092839">
    <property type="component" value="Chromosome"/>
</dbReference>
<reference evidence="1 2" key="1">
    <citation type="submission" date="2016-07" db="EMBL/GenBank/DDBJ databases">
        <title>Complete genome sequence of Bradyrhizobium icense LMTR 13T, a potential inoculant strain isolated from lima bean (Phaseolus lunatus) in Peru.</title>
        <authorList>
            <person name="Ormeno-Orrillo E."/>
            <person name="Duran D."/>
            <person name="Rogel M.A."/>
            <person name="Rey L."/>
            <person name="Imperial J."/>
            <person name="Ruiz-Argueso T."/>
            <person name="Martinez-Romero E."/>
        </authorList>
    </citation>
    <scope>NUCLEOTIDE SEQUENCE [LARGE SCALE GENOMIC DNA]</scope>
    <source>
        <strain evidence="1 2">LMTR 13</strain>
    </source>
</reference>
<dbReference type="KEGG" id="bic:LMTR13_07885"/>
<evidence type="ECO:0000313" key="1">
    <source>
        <dbReference type="EMBL" id="ANW00119.1"/>
    </source>
</evidence>
<protein>
    <submittedName>
        <fullName evidence="1">Uncharacterized protein</fullName>
    </submittedName>
</protein>
<evidence type="ECO:0000313" key="2">
    <source>
        <dbReference type="Proteomes" id="UP000092839"/>
    </source>
</evidence>